<sequence>MPPPPLYLHRFRTALTDFFATCSTCSDSSRFRRSLARGIPAGGGESAFRLMSNGFPAEAERGFQYTLNGGVPGKPNAPFRQAEHLCLPKFRSPRHGCIKVPFCSASRRVSGA</sequence>
<gene>
    <name evidence="1" type="ORF">D7Y13_17490</name>
</gene>
<protein>
    <submittedName>
        <fullName evidence="1">Uncharacterized protein</fullName>
    </submittedName>
</protein>
<evidence type="ECO:0000313" key="2">
    <source>
        <dbReference type="Proteomes" id="UP000278907"/>
    </source>
</evidence>
<accession>A0ABX9QGW9</accession>
<organism evidence="1 2">
    <name type="scientific">Corallococcus praedator</name>
    <dbReference type="NCBI Taxonomy" id="2316724"/>
    <lineage>
        <taxon>Bacteria</taxon>
        <taxon>Pseudomonadati</taxon>
        <taxon>Myxococcota</taxon>
        <taxon>Myxococcia</taxon>
        <taxon>Myxococcales</taxon>
        <taxon>Cystobacterineae</taxon>
        <taxon>Myxococcaceae</taxon>
        <taxon>Corallococcus</taxon>
    </lineage>
</organism>
<evidence type="ECO:0000313" key="1">
    <source>
        <dbReference type="EMBL" id="RKI07640.1"/>
    </source>
</evidence>
<comment type="caution">
    <text evidence="1">The sequence shown here is derived from an EMBL/GenBank/DDBJ whole genome shotgun (WGS) entry which is preliminary data.</text>
</comment>
<keyword evidence="2" id="KW-1185">Reference proteome</keyword>
<name>A0ABX9QGW9_9BACT</name>
<dbReference type="EMBL" id="RAWI01000120">
    <property type="protein sequence ID" value="RKI07640.1"/>
    <property type="molecule type" value="Genomic_DNA"/>
</dbReference>
<reference evidence="1 2" key="1">
    <citation type="submission" date="2018-09" db="EMBL/GenBank/DDBJ databases">
        <authorList>
            <person name="Livingstone P.G."/>
            <person name="Whitworth D.E."/>
        </authorList>
    </citation>
    <scope>NUCLEOTIDE SEQUENCE [LARGE SCALE GENOMIC DNA]</scope>
    <source>
        <strain evidence="1 2">CA031B</strain>
    </source>
</reference>
<proteinExistence type="predicted"/>
<dbReference type="Proteomes" id="UP000278907">
    <property type="component" value="Unassembled WGS sequence"/>
</dbReference>